<dbReference type="OMA" id="GPCQTRF"/>
<dbReference type="InterPro" id="IPR001073">
    <property type="entry name" value="C1q_dom"/>
</dbReference>
<keyword evidence="4" id="KW-0176">Collagen</keyword>
<dbReference type="Proteomes" id="UP000002494">
    <property type="component" value="Chromosome 7"/>
</dbReference>
<keyword evidence="9" id="KW-1185">Reference proteome</keyword>
<proteinExistence type="predicted"/>
<dbReference type="AlphaFoldDB" id="A0A8L2Q529"/>
<feature type="signal peptide" evidence="6">
    <location>
        <begin position="1"/>
        <end position="24"/>
    </location>
</feature>
<dbReference type="Ensembl" id="ENSRNOT00000009551.8">
    <property type="protein sequence ID" value="ENSRNOP00000009551.6"/>
    <property type="gene ID" value="ENSRNOG00000007300.8"/>
</dbReference>
<dbReference type="PROSITE" id="PS50871">
    <property type="entry name" value="C1Q"/>
    <property type="match status" value="1"/>
</dbReference>
<reference evidence="8" key="2">
    <citation type="submission" date="2025-03" db="UniProtKB">
        <authorList>
            <consortium name="Ensembl"/>
        </authorList>
    </citation>
    <scope>IDENTIFICATION</scope>
    <source>
        <strain evidence="8">Brown Norway</strain>
    </source>
</reference>
<gene>
    <name evidence="8 10" type="primary">C1qtnf6</name>
</gene>
<evidence type="ECO:0000256" key="2">
    <source>
        <dbReference type="ARBA" id="ARBA00022525"/>
    </source>
</evidence>
<accession>A0A8L2Q529</accession>
<dbReference type="GeneTree" id="ENSGT00940000160396"/>
<evidence type="ECO:0000256" key="3">
    <source>
        <dbReference type="ARBA" id="ARBA00022729"/>
    </source>
</evidence>
<dbReference type="FunFam" id="2.60.120.40:FF:000029">
    <property type="entry name" value="Complement C1q tumor necrosis factor-related protein 1"/>
    <property type="match status" value="1"/>
</dbReference>
<evidence type="ECO:0000259" key="7">
    <source>
        <dbReference type="PROSITE" id="PS50871"/>
    </source>
</evidence>
<comment type="subcellular location">
    <subcellularLocation>
        <location evidence="1">Secreted</location>
    </subcellularLocation>
</comment>
<evidence type="ECO:0000256" key="1">
    <source>
        <dbReference type="ARBA" id="ARBA00004613"/>
    </source>
</evidence>
<dbReference type="InterPro" id="IPR008983">
    <property type="entry name" value="Tumour_necrosis_fac-like_dom"/>
</dbReference>
<evidence type="ECO:0000313" key="8">
    <source>
        <dbReference type="Ensembl" id="ENSRNOP00000009551.6"/>
    </source>
</evidence>
<keyword evidence="2" id="KW-0964">Secreted</keyword>
<evidence type="ECO:0000256" key="4">
    <source>
        <dbReference type="ARBA" id="ARBA00023119"/>
    </source>
</evidence>
<organism evidence="8 9">
    <name type="scientific">Rattus norvegicus</name>
    <name type="common">Rat</name>
    <dbReference type="NCBI Taxonomy" id="10116"/>
    <lineage>
        <taxon>Eukaryota</taxon>
        <taxon>Metazoa</taxon>
        <taxon>Chordata</taxon>
        <taxon>Craniata</taxon>
        <taxon>Vertebrata</taxon>
        <taxon>Euteleostomi</taxon>
        <taxon>Mammalia</taxon>
        <taxon>Eutheria</taxon>
        <taxon>Euarchontoglires</taxon>
        <taxon>Glires</taxon>
        <taxon>Rodentia</taxon>
        <taxon>Myomorpha</taxon>
        <taxon>Muroidea</taxon>
        <taxon>Muridae</taxon>
        <taxon>Murinae</taxon>
        <taxon>Rattus</taxon>
    </lineage>
</organism>
<keyword evidence="3 6" id="KW-0732">Signal</keyword>
<feature type="domain" description="C1q" evidence="7">
    <location>
        <begin position="112"/>
        <end position="251"/>
    </location>
</feature>
<dbReference type="PANTHER" id="PTHR22923:SF70">
    <property type="entry name" value="COMPLEMENT C1Q TUMOR NECROSIS FACTOR-RELATED PROTEIN 6"/>
    <property type="match status" value="1"/>
</dbReference>
<evidence type="ECO:0000313" key="9">
    <source>
        <dbReference type="Proteomes" id="UP000002494"/>
    </source>
</evidence>
<dbReference type="SUPFAM" id="SSF49842">
    <property type="entry name" value="TNF-like"/>
    <property type="match status" value="1"/>
</dbReference>
<evidence type="ECO:0000313" key="10">
    <source>
        <dbReference type="RGD" id="1307057"/>
    </source>
</evidence>
<dbReference type="RGD" id="1307057">
    <property type="gene designation" value="C1qtnf6"/>
</dbReference>
<sequence length="251" mass="27848">MRVIMGTASLGSIWAVFLLPLVFGVPTEEPTFGESVASHLPKNCQRCCDPEDPLSPADTVNAVPPYVLPEVRPYINITILKGKPGKNGTRGDRGSQGIKGDKGQAGSPGSSCQTHYSAFSVGRKTGLHSSENFLSLLFDRVFVNTDGHFDMATGRFVAPLRGLYFFSLNVHSWNYKETYVHIVHNEQAVVILYAQPSERSIMQSQSVMLPLVPGDYVWVRLFKRERENGIYSDDMDTYITFSGHLIKAEDN</sequence>
<feature type="chain" id="PRO_5035444881" evidence="6">
    <location>
        <begin position="25"/>
        <end position="251"/>
    </location>
</feature>
<dbReference type="PRINTS" id="PR00007">
    <property type="entry name" value="COMPLEMNTC1Q"/>
</dbReference>
<name>A0A8L2Q529_RAT</name>
<dbReference type="Gene3D" id="2.60.120.40">
    <property type="match status" value="1"/>
</dbReference>
<dbReference type="PANTHER" id="PTHR22923">
    <property type="entry name" value="CEREBELLIN-RELATED"/>
    <property type="match status" value="1"/>
</dbReference>
<evidence type="ECO:0000256" key="5">
    <source>
        <dbReference type="SAM" id="MobiDB-lite"/>
    </source>
</evidence>
<reference evidence="8" key="1">
    <citation type="journal article" date="2004" name="Nature">
        <title>Genome sequence of the Brown Norway rat yields insights into mammalian evolution.</title>
        <authorList>
            <consortium name="Rat Genome Sequencing Project Consortium"/>
            <person name="Gibbs R.A."/>
            <person name="Weinstock G.M."/>
            <person name="Metzker M.L."/>
            <person name="Muzny D.M."/>
            <person name="Sodergren E.J."/>
            <person name="Scherer S."/>
            <person name="Scott G."/>
            <person name="Steffen D."/>
            <person name="Worley K.C."/>
            <person name="Burch P.E."/>
            <person name="Okwuonu G."/>
            <person name="Hines S."/>
            <person name="Lewis L."/>
            <person name="Deramo C."/>
            <person name="Delgado O."/>
            <person name="Dugan-Rocha S."/>
            <person name="Miner G."/>
            <person name="Morgan M."/>
            <person name="Hawes A."/>
            <person name="Gill R."/>
            <person name="Holt R.A."/>
            <person name="Adams M.D."/>
            <person name="Amanatides P.G."/>
            <person name="Baden-Tillson H."/>
            <person name="Barnstead M."/>
            <person name="Chin S."/>
            <person name="Evans C.A."/>
            <person name="Ferriera S."/>
            <person name="Fosler C."/>
            <person name="Glodek A."/>
            <person name="Gu Z."/>
            <person name="Jennings D."/>
            <person name="Kraft C.L."/>
            <person name="Nguyen T."/>
            <person name="Pfannkoch C.M."/>
            <person name="Sitter C."/>
            <person name="Sutton G.G."/>
            <person name="Venter J.C."/>
            <person name="Woodage T."/>
            <person name="Smith D."/>
            <person name="Lee H.-M."/>
            <person name="Gustafson E."/>
            <person name="Cahill P."/>
            <person name="Kana A."/>
            <person name="Doucette-Stamm L."/>
            <person name="Weinstock K."/>
            <person name="Fechtel K."/>
            <person name="Weiss R.B."/>
            <person name="Dunn D.M."/>
            <person name="Green E.D."/>
            <person name="Blakesley R.W."/>
            <person name="Bouffard G.G."/>
            <person name="De Jong P.J."/>
            <person name="Osoegawa K."/>
            <person name="Zhu B."/>
            <person name="Marra M."/>
            <person name="Schein J."/>
            <person name="Bosdet I."/>
            <person name="Fjell C."/>
            <person name="Jones S."/>
            <person name="Krzywinski M."/>
            <person name="Mathewson C."/>
            <person name="Siddiqui A."/>
            <person name="Wye N."/>
            <person name="McPherson J."/>
            <person name="Zhao S."/>
            <person name="Fraser C.M."/>
            <person name="Shetty J."/>
            <person name="Shatsman S."/>
            <person name="Geer K."/>
            <person name="Chen Y."/>
            <person name="Abramzon S."/>
            <person name="Nierman W.C."/>
            <person name="Havlak P.H."/>
            <person name="Chen R."/>
            <person name="Durbin K.J."/>
            <person name="Egan A."/>
            <person name="Ren Y."/>
            <person name="Song X.-Z."/>
            <person name="Li B."/>
            <person name="Liu Y."/>
            <person name="Qin X."/>
            <person name="Cawley S."/>
            <person name="Cooney A.J."/>
            <person name="D'Souza L.M."/>
            <person name="Martin K."/>
            <person name="Wu J.Q."/>
            <person name="Gonzalez-Garay M.L."/>
            <person name="Jackson A.R."/>
            <person name="Kalafus K.J."/>
            <person name="McLeod M.P."/>
            <person name="Milosavljevic A."/>
            <person name="Virk D."/>
            <person name="Volkov A."/>
            <person name="Wheeler D.A."/>
            <person name="Zhang Z."/>
            <person name="Bailey J.A."/>
            <person name="Eichler E.E."/>
            <person name="Tuzun E."/>
            <person name="Birney E."/>
            <person name="Mongin E."/>
            <person name="Ureta-Vidal A."/>
            <person name="Woodwark C."/>
            <person name="Zdobnov E."/>
            <person name="Bork P."/>
            <person name="Suyama M."/>
            <person name="Torrents D."/>
            <person name="Alexandersson M."/>
            <person name="Trask B.J."/>
            <person name="Young J.M."/>
            <person name="Huang H."/>
            <person name="Wang H."/>
            <person name="Xing H."/>
            <person name="Daniels S."/>
            <person name="Gietzen D."/>
            <person name="Schmidt J."/>
            <person name="Stevens K."/>
            <person name="Vitt U."/>
            <person name="Wingrove J."/>
            <person name="Camara F."/>
            <person name="Mar Alba M."/>
            <person name="Abril J.F."/>
            <person name="Guigo R."/>
            <person name="Smit A."/>
            <person name="Dubchak I."/>
            <person name="Rubin E.M."/>
            <person name="Couronne O."/>
            <person name="Poliakov A."/>
            <person name="Huebner N."/>
            <person name="Ganten D."/>
            <person name="Goesele C."/>
            <person name="Hummel O."/>
            <person name="Kreitler T."/>
            <person name="Lee Y.-A."/>
            <person name="Monti J."/>
            <person name="Schulz H."/>
            <person name="Zimdahl H."/>
            <person name="Himmelbauer H."/>
            <person name="Lehrach H."/>
            <person name="Jacob H.J."/>
            <person name="Bromberg S."/>
            <person name="Gullings-Handley J."/>
            <person name="Jensen-Seaman M.I."/>
            <person name="Kwitek A.E."/>
            <person name="Lazar J."/>
            <person name="Pasko D."/>
            <person name="Tonellato P.J."/>
            <person name="Twigger S."/>
            <person name="Ponting C.P."/>
            <person name="Duarte J.M."/>
            <person name="Rice S."/>
            <person name="Goodstadt L."/>
            <person name="Beatson S.A."/>
            <person name="Emes R.D."/>
            <person name="Winter E.E."/>
            <person name="Webber C."/>
            <person name="Brandt P."/>
            <person name="Nyakatura G."/>
            <person name="Adetobi M."/>
            <person name="Chiaromonte F."/>
            <person name="Elnitski L."/>
            <person name="Eswara P."/>
            <person name="Hardison R.C."/>
            <person name="Hou M."/>
            <person name="Kolbe D."/>
            <person name="Makova K."/>
            <person name="Miller W."/>
            <person name="Nekrutenko A."/>
            <person name="Riemer C."/>
            <person name="Schwartz S."/>
            <person name="Taylor J."/>
            <person name="Yang S."/>
            <person name="Zhang Y."/>
            <person name="Lindpaintner K."/>
            <person name="Andrews T.D."/>
            <person name="Caccamo M."/>
            <person name="Clamp M."/>
            <person name="Clarke L."/>
            <person name="Curwen V."/>
            <person name="Durbin R.M."/>
            <person name="Eyras E."/>
            <person name="Searle S.M."/>
            <person name="Cooper G.M."/>
            <person name="Batzoglou S."/>
            <person name="Brudno M."/>
            <person name="Sidow A."/>
            <person name="Stone E.A."/>
            <person name="Payseur B.A."/>
            <person name="Bourque G."/>
            <person name="Lopez-Otin C."/>
            <person name="Puente X.S."/>
            <person name="Chakrabarti K."/>
            <person name="Chatterji S."/>
            <person name="Dewey C."/>
            <person name="Pachter L."/>
            <person name="Bray N."/>
            <person name="Yap V.B."/>
            <person name="Caspi A."/>
            <person name="Tesler G."/>
            <person name="Pevzner P.A."/>
            <person name="Haussler D."/>
            <person name="Roskin K.M."/>
            <person name="Baertsch R."/>
            <person name="Clawson H."/>
            <person name="Furey T.S."/>
            <person name="Hinrichs A.S."/>
            <person name="Karolchik D."/>
            <person name="Kent W.J."/>
            <person name="Rosenbloom K.R."/>
            <person name="Trumbower H."/>
            <person name="Weirauch M."/>
            <person name="Cooper D.N."/>
            <person name="Stenson P.D."/>
            <person name="Ma B."/>
            <person name="Brent M."/>
            <person name="Arumugam M."/>
            <person name="Shteynberg D."/>
            <person name="Copley R.R."/>
            <person name="Taylor M.S."/>
            <person name="Riethman H."/>
            <person name="Mudunuri U."/>
            <person name="Peterson J."/>
            <person name="Guyer M."/>
            <person name="Felsenfeld A."/>
            <person name="Old S."/>
            <person name="Mockrin S."/>
            <person name="Collins F.S."/>
        </authorList>
    </citation>
    <scope>NUCLEOTIDE SEQUENCE [LARGE SCALE GENOMIC DNA]</scope>
    <source>
        <strain evidence="8">Brown Norway</strain>
    </source>
</reference>
<dbReference type="GO" id="GO:0005581">
    <property type="term" value="C:collagen trimer"/>
    <property type="evidence" value="ECO:0007669"/>
    <property type="project" value="UniProtKB-KW"/>
</dbReference>
<protein>
    <submittedName>
        <fullName evidence="8">C1q and TNF related 6</fullName>
    </submittedName>
</protein>
<feature type="region of interest" description="Disordered" evidence="5">
    <location>
        <begin position="83"/>
        <end position="111"/>
    </location>
</feature>
<dbReference type="InterPro" id="IPR050822">
    <property type="entry name" value="Cerebellin_Synaptic_Org"/>
</dbReference>
<dbReference type="SMART" id="SM00110">
    <property type="entry name" value="C1Q"/>
    <property type="match status" value="1"/>
</dbReference>
<dbReference type="GO" id="GO:0005576">
    <property type="term" value="C:extracellular region"/>
    <property type="evidence" value="ECO:0007669"/>
    <property type="project" value="UniProtKB-SubCell"/>
</dbReference>
<evidence type="ECO:0000256" key="6">
    <source>
        <dbReference type="SAM" id="SignalP"/>
    </source>
</evidence>
<dbReference type="Pfam" id="PF00386">
    <property type="entry name" value="C1q"/>
    <property type="match status" value="1"/>
</dbReference>